<name>A0ABW9EBN1_9BURK</name>
<reference evidence="1 2" key="1">
    <citation type="journal article" date="2024" name="Chem. Sci.">
        <title>Discovery of megapolipeptins by genome mining of a Burkholderiales bacteria collection.</title>
        <authorList>
            <person name="Paulo B.S."/>
            <person name="Recchia M.J.J."/>
            <person name="Lee S."/>
            <person name="Fergusson C.H."/>
            <person name="Romanowski S.B."/>
            <person name="Hernandez A."/>
            <person name="Krull N."/>
            <person name="Liu D.Y."/>
            <person name="Cavanagh H."/>
            <person name="Bos A."/>
            <person name="Gray C.A."/>
            <person name="Murphy B.T."/>
            <person name="Linington R.G."/>
            <person name="Eustaquio A.S."/>
        </authorList>
    </citation>
    <scope>NUCLEOTIDE SEQUENCE [LARGE SCALE GENOMIC DNA]</scope>
    <source>
        <strain evidence="1 2">RL17-350-BIC-E</strain>
    </source>
</reference>
<comment type="caution">
    <text evidence="1">The sequence shown here is derived from an EMBL/GenBank/DDBJ whole genome shotgun (WGS) entry which is preliminary data.</text>
</comment>
<evidence type="ECO:0000313" key="2">
    <source>
        <dbReference type="Proteomes" id="UP001629392"/>
    </source>
</evidence>
<gene>
    <name evidence="1" type="ORF">PQQ73_10330</name>
</gene>
<organism evidence="1 2">
    <name type="scientific">Paraburkholderia strydomiana</name>
    <dbReference type="NCBI Taxonomy" id="1245417"/>
    <lineage>
        <taxon>Bacteria</taxon>
        <taxon>Pseudomonadati</taxon>
        <taxon>Pseudomonadota</taxon>
        <taxon>Betaproteobacteria</taxon>
        <taxon>Burkholderiales</taxon>
        <taxon>Burkholderiaceae</taxon>
        <taxon>Paraburkholderia</taxon>
    </lineage>
</organism>
<dbReference type="Proteomes" id="UP001629392">
    <property type="component" value="Unassembled WGS sequence"/>
</dbReference>
<accession>A0ABW9EBN1</accession>
<sequence>MAQEWLKSEREVLRRIVSDVQHLANTIHFALDSAFPYPEHAFGQDVLVGMNVARELVGLSPGKKPGDVDLLVIPVREVPLFTHAIAIEAKIVRPTIANPSRNANSMGREQALGLLNDGFPFVALVHISLPEPLPSEQYLRIPVMSNELDENGDFQHTGGYALVNPFPLASARRQEGRLKSLALPKEIAFKSVGFSLSADQNDFDGCNMGEMRRGSRNPHTSQELVVSLSQLVNQRRDMFRQIHWFR</sequence>
<keyword evidence="2" id="KW-1185">Reference proteome</keyword>
<dbReference type="EMBL" id="JAQQCL010000006">
    <property type="protein sequence ID" value="MFM0716726.1"/>
    <property type="molecule type" value="Genomic_DNA"/>
</dbReference>
<proteinExistence type="predicted"/>
<dbReference type="RefSeq" id="WP_408152874.1">
    <property type="nucleotide sequence ID" value="NZ_JAQQCJ010000009.1"/>
</dbReference>
<evidence type="ECO:0008006" key="3">
    <source>
        <dbReference type="Google" id="ProtNLM"/>
    </source>
</evidence>
<evidence type="ECO:0000313" key="1">
    <source>
        <dbReference type="EMBL" id="MFM0716726.1"/>
    </source>
</evidence>
<protein>
    <recommendedName>
        <fullName evidence="3">Restriction endonuclease</fullName>
    </recommendedName>
</protein>